<dbReference type="InterPro" id="IPR001279">
    <property type="entry name" value="Metallo-B-lactamas"/>
</dbReference>
<dbReference type="PANTHER" id="PTHR42951">
    <property type="entry name" value="METALLO-BETA-LACTAMASE DOMAIN-CONTAINING"/>
    <property type="match status" value="1"/>
</dbReference>
<dbReference type="CDD" id="cd16282">
    <property type="entry name" value="metallo-hydrolase-like_MBL-fold"/>
    <property type="match status" value="1"/>
</dbReference>
<dbReference type="Pfam" id="PF00753">
    <property type="entry name" value="Lactamase_B"/>
    <property type="match status" value="1"/>
</dbReference>
<evidence type="ECO:0000259" key="1">
    <source>
        <dbReference type="SMART" id="SM00849"/>
    </source>
</evidence>
<evidence type="ECO:0000313" key="3">
    <source>
        <dbReference type="Proteomes" id="UP000236732"/>
    </source>
</evidence>
<protein>
    <submittedName>
        <fullName evidence="2">Cyclase</fullName>
    </submittedName>
</protein>
<gene>
    <name evidence="2" type="ORF">SAMN05444920_13086</name>
</gene>
<dbReference type="AlphaFoldDB" id="A0A1H6F0G6"/>
<dbReference type="Gene3D" id="3.60.15.10">
    <property type="entry name" value="Ribonuclease Z/Hydroxyacylglutathione hydrolase-like"/>
    <property type="match status" value="1"/>
</dbReference>
<dbReference type="EMBL" id="FNVT01000030">
    <property type="protein sequence ID" value="SEH02861.1"/>
    <property type="molecule type" value="Genomic_DNA"/>
</dbReference>
<keyword evidence="3" id="KW-1185">Reference proteome</keyword>
<dbReference type="PANTHER" id="PTHR42951:SF4">
    <property type="entry name" value="ACYL-COENZYME A THIOESTERASE MBLAC2"/>
    <property type="match status" value="1"/>
</dbReference>
<dbReference type="OrthoDB" id="2273115at2"/>
<sequence length="307" mass="32882">MENQPAALYEIVPGVHAWVQPDGTWWVNNAGAVTGADGTVVIDTCATEERTRRFLGALAAATGDAPIRAAVNTHQHGDHTYGNSLLPEQAVIVGHESVRAGVLADFVIDGCPPFWSPVPDWGAVTRRPPSLVFRTELTLYSGGRRIDLLHPGHTAHTTGDVVAWLPAERVLFTGDLLFHGLTPLILMGSAEGALRSLDWLAGFGADHIVPGHGPLASAADLPGILADHERYYRFVLDTGRAGIEQGLSPLDAARRADLRDFDGWADAERLVLNLHRVYADAAGTEVDLAAAFTDAVTWNRGPFPTSV</sequence>
<reference evidence="2 3" key="1">
    <citation type="submission" date="2016-10" db="EMBL/GenBank/DDBJ databases">
        <authorList>
            <person name="de Groot N.N."/>
        </authorList>
    </citation>
    <scope>NUCLEOTIDE SEQUENCE [LARGE SCALE GENOMIC DNA]</scope>
    <source>
        <strain evidence="2 3">CGMCC 4.7037</strain>
    </source>
</reference>
<dbReference type="InterPro" id="IPR036866">
    <property type="entry name" value="RibonucZ/Hydroxyglut_hydro"/>
</dbReference>
<dbReference type="SUPFAM" id="SSF56281">
    <property type="entry name" value="Metallo-hydrolase/oxidoreductase"/>
    <property type="match status" value="1"/>
</dbReference>
<name>A0A1H6F0G6_9ACTN</name>
<dbReference type="Proteomes" id="UP000236732">
    <property type="component" value="Unassembled WGS sequence"/>
</dbReference>
<proteinExistence type="predicted"/>
<feature type="domain" description="Metallo-beta-lactamase" evidence="1">
    <location>
        <begin position="27"/>
        <end position="212"/>
    </location>
</feature>
<evidence type="ECO:0000313" key="2">
    <source>
        <dbReference type="EMBL" id="SEH02861.1"/>
    </source>
</evidence>
<dbReference type="InterPro" id="IPR050855">
    <property type="entry name" value="NDM-1-like"/>
</dbReference>
<dbReference type="SMART" id="SM00849">
    <property type="entry name" value="Lactamase_B"/>
    <property type="match status" value="1"/>
</dbReference>
<accession>A0A1H6F0G6</accession>
<dbReference type="RefSeq" id="WP_103963879.1">
    <property type="nucleotide sequence ID" value="NZ_FNVT01000030.1"/>
</dbReference>
<organism evidence="2 3">
    <name type="scientific">Nonomuraea solani</name>
    <dbReference type="NCBI Taxonomy" id="1144553"/>
    <lineage>
        <taxon>Bacteria</taxon>
        <taxon>Bacillati</taxon>
        <taxon>Actinomycetota</taxon>
        <taxon>Actinomycetes</taxon>
        <taxon>Streptosporangiales</taxon>
        <taxon>Streptosporangiaceae</taxon>
        <taxon>Nonomuraea</taxon>
    </lineage>
</organism>